<accession>A0A1I0RST6</accession>
<sequence>MRFLFFIPDTPIARGGISVTLDVIEVLNTNGIPALAIYDRPDFEYNIHTKRAPRVWSQSMRQPRDLSGLKNKARLIRDIALGRNKRPRKNAEPCAAWERQKDDVLVVPEWVSEWMPHNLPSDLPLVLFNQNPFSLLYAFAKPGFEKDRYLTSLSVSDACSAGSRMVLGKEPVTFPLYISDELYSFQPQKKFQIAYMPRKRGGEATALVKTLQAAPELEGISFVPIGGVTTKEAARLIRESLFFLSFSDREGFGLPPAEAMATGSVVIGYAGVGGDEFFDASTGILVPENNVTLFYEEAVRVIAGYRSNPEGLDGLRRKASEIIAKRYNRANFEAGVLDAFSQIESLVRT</sequence>
<dbReference type="EMBL" id="FOIZ01000002">
    <property type="protein sequence ID" value="SEW44356.1"/>
    <property type="molecule type" value="Genomic_DNA"/>
</dbReference>
<dbReference type="Gene3D" id="3.40.50.2000">
    <property type="entry name" value="Glycogen Phosphorylase B"/>
    <property type="match status" value="1"/>
</dbReference>
<evidence type="ECO:0000313" key="1">
    <source>
        <dbReference type="EMBL" id="SEW44356.1"/>
    </source>
</evidence>
<reference evidence="1 2" key="1">
    <citation type="submission" date="2016-10" db="EMBL/GenBank/DDBJ databases">
        <authorList>
            <person name="de Groot N.N."/>
        </authorList>
    </citation>
    <scope>NUCLEOTIDE SEQUENCE [LARGE SCALE GENOMIC DNA]</scope>
    <source>
        <strain evidence="1 2">DSM 17925</strain>
    </source>
</reference>
<dbReference type="Proteomes" id="UP000199167">
    <property type="component" value="Unassembled WGS sequence"/>
</dbReference>
<dbReference type="RefSeq" id="WP_089996848.1">
    <property type="nucleotide sequence ID" value="NZ_FOIZ01000002.1"/>
</dbReference>
<proteinExistence type="predicted"/>
<gene>
    <name evidence="1" type="ORF">SAMN04488515_3184</name>
</gene>
<dbReference type="SUPFAM" id="SSF53756">
    <property type="entry name" value="UDP-Glycosyltransferase/glycogen phosphorylase"/>
    <property type="match status" value="1"/>
</dbReference>
<dbReference type="OrthoDB" id="9801609at2"/>
<dbReference type="AlphaFoldDB" id="A0A1I0RST6"/>
<dbReference type="STRING" id="364200.SAMN04488515_3184"/>
<protein>
    <submittedName>
        <fullName evidence="1">Glycosyl transferases group 1</fullName>
    </submittedName>
</protein>
<name>A0A1I0RST6_9RHOB</name>
<dbReference type="Pfam" id="PF13692">
    <property type="entry name" value="Glyco_trans_1_4"/>
    <property type="match status" value="1"/>
</dbReference>
<organism evidence="1 2">
    <name type="scientific">Cognatiyoonia koreensis</name>
    <dbReference type="NCBI Taxonomy" id="364200"/>
    <lineage>
        <taxon>Bacteria</taxon>
        <taxon>Pseudomonadati</taxon>
        <taxon>Pseudomonadota</taxon>
        <taxon>Alphaproteobacteria</taxon>
        <taxon>Rhodobacterales</taxon>
        <taxon>Paracoccaceae</taxon>
        <taxon>Cognatiyoonia</taxon>
    </lineage>
</organism>
<keyword evidence="2" id="KW-1185">Reference proteome</keyword>
<keyword evidence="1" id="KW-0808">Transferase</keyword>
<dbReference type="GO" id="GO:0016740">
    <property type="term" value="F:transferase activity"/>
    <property type="evidence" value="ECO:0007669"/>
    <property type="project" value="UniProtKB-KW"/>
</dbReference>
<evidence type="ECO:0000313" key="2">
    <source>
        <dbReference type="Proteomes" id="UP000199167"/>
    </source>
</evidence>